<dbReference type="InterPro" id="IPR006459">
    <property type="entry name" value="CASP/CASPL"/>
</dbReference>
<gene>
    <name evidence="10" type="ORF">V6N12_021527</name>
</gene>
<name>A0ABR2FSM4_9ROSI</name>
<dbReference type="PANTHER" id="PTHR36488">
    <property type="entry name" value="CASP-LIKE PROTEIN 1U1"/>
    <property type="match status" value="1"/>
</dbReference>
<evidence type="ECO:0000256" key="1">
    <source>
        <dbReference type="ARBA" id="ARBA00004651"/>
    </source>
</evidence>
<keyword evidence="5 8" id="KW-0812">Transmembrane</keyword>
<keyword evidence="11" id="KW-1185">Reference proteome</keyword>
<comment type="subunit">
    <text evidence="3 8">Homodimer and heterodimers.</text>
</comment>
<feature type="domain" description="Casparian strip membrane protein" evidence="9">
    <location>
        <begin position="33"/>
        <end position="174"/>
    </location>
</feature>
<comment type="subcellular location">
    <subcellularLocation>
        <location evidence="1 8">Cell membrane</location>
        <topology evidence="1 8">Multi-pass membrane protein</topology>
    </subcellularLocation>
</comment>
<proteinExistence type="inferred from homology"/>
<feature type="transmembrane region" description="Helical" evidence="8">
    <location>
        <begin position="119"/>
        <end position="138"/>
    </location>
</feature>
<keyword evidence="4 8" id="KW-1003">Cell membrane</keyword>
<comment type="similarity">
    <text evidence="2 8">Belongs to the Casparian strip membrane proteins (CASP) family.</text>
</comment>
<dbReference type="InterPro" id="IPR044173">
    <property type="entry name" value="CASPL"/>
</dbReference>
<evidence type="ECO:0000313" key="11">
    <source>
        <dbReference type="Proteomes" id="UP001472677"/>
    </source>
</evidence>
<evidence type="ECO:0000256" key="6">
    <source>
        <dbReference type="ARBA" id="ARBA00022989"/>
    </source>
</evidence>
<feature type="transmembrane region" description="Helical" evidence="8">
    <location>
        <begin position="158"/>
        <end position="179"/>
    </location>
</feature>
<accession>A0ABR2FSM4</accession>
<dbReference type="NCBIfam" id="TIGR01569">
    <property type="entry name" value="A_tha_TIGR01569"/>
    <property type="match status" value="1"/>
</dbReference>
<dbReference type="PANTHER" id="PTHR36488:SF8">
    <property type="entry name" value="CASP-LIKE PROTEIN 1U1"/>
    <property type="match status" value="1"/>
</dbReference>
<evidence type="ECO:0000256" key="7">
    <source>
        <dbReference type="ARBA" id="ARBA00023136"/>
    </source>
</evidence>
<dbReference type="EMBL" id="JBBPBM010000004">
    <property type="protein sequence ID" value="KAK8587011.1"/>
    <property type="molecule type" value="Genomic_DNA"/>
</dbReference>
<keyword evidence="6 8" id="KW-1133">Transmembrane helix</keyword>
<evidence type="ECO:0000256" key="3">
    <source>
        <dbReference type="ARBA" id="ARBA00011489"/>
    </source>
</evidence>
<feature type="transmembrane region" description="Helical" evidence="8">
    <location>
        <begin position="79"/>
        <end position="99"/>
    </location>
</feature>
<evidence type="ECO:0000256" key="2">
    <source>
        <dbReference type="ARBA" id="ARBA00007651"/>
    </source>
</evidence>
<reference evidence="10 11" key="1">
    <citation type="journal article" date="2024" name="G3 (Bethesda)">
        <title>Genome assembly of Hibiscus sabdariffa L. provides insights into metabolisms of medicinal natural products.</title>
        <authorList>
            <person name="Kim T."/>
        </authorList>
    </citation>
    <scope>NUCLEOTIDE SEQUENCE [LARGE SCALE GENOMIC DNA]</scope>
    <source>
        <strain evidence="10">TK-2024</strain>
        <tissue evidence="10">Old leaves</tissue>
    </source>
</reference>
<evidence type="ECO:0000256" key="8">
    <source>
        <dbReference type="RuleBase" id="RU361233"/>
    </source>
</evidence>
<sequence>MAPEVSRDEASFMLQAKSMGFPASKSSKGSSFMAQIVLRVFAAAFSLAAICVMTTSSQSIILLGFNINAHYSDSSAMRFLLVADTIVCGFSVLSVLFVYCLSWSGSDLKYQFCLFLHDMVLMGLAVSGCAAATAVGYIGRYGEEKMGWMAVCSHVGKLCNQMMISMVFSYLASVSYFALSVMSGHKVMFE</sequence>
<dbReference type="InterPro" id="IPR006702">
    <property type="entry name" value="CASP_dom"/>
</dbReference>
<evidence type="ECO:0000259" key="9">
    <source>
        <dbReference type="Pfam" id="PF04535"/>
    </source>
</evidence>
<evidence type="ECO:0000256" key="4">
    <source>
        <dbReference type="ARBA" id="ARBA00022475"/>
    </source>
</evidence>
<dbReference type="Proteomes" id="UP001472677">
    <property type="component" value="Unassembled WGS sequence"/>
</dbReference>
<keyword evidence="7 8" id="KW-0472">Membrane</keyword>
<evidence type="ECO:0000256" key="5">
    <source>
        <dbReference type="ARBA" id="ARBA00022692"/>
    </source>
</evidence>
<comment type="caution">
    <text evidence="10">The sequence shown here is derived from an EMBL/GenBank/DDBJ whole genome shotgun (WGS) entry which is preliminary data.</text>
</comment>
<organism evidence="10 11">
    <name type="scientific">Hibiscus sabdariffa</name>
    <name type="common">roselle</name>
    <dbReference type="NCBI Taxonomy" id="183260"/>
    <lineage>
        <taxon>Eukaryota</taxon>
        <taxon>Viridiplantae</taxon>
        <taxon>Streptophyta</taxon>
        <taxon>Embryophyta</taxon>
        <taxon>Tracheophyta</taxon>
        <taxon>Spermatophyta</taxon>
        <taxon>Magnoliopsida</taxon>
        <taxon>eudicotyledons</taxon>
        <taxon>Gunneridae</taxon>
        <taxon>Pentapetalae</taxon>
        <taxon>rosids</taxon>
        <taxon>malvids</taxon>
        <taxon>Malvales</taxon>
        <taxon>Malvaceae</taxon>
        <taxon>Malvoideae</taxon>
        <taxon>Hibiscus</taxon>
    </lineage>
</organism>
<evidence type="ECO:0000313" key="10">
    <source>
        <dbReference type="EMBL" id="KAK8587011.1"/>
    </source>
</evidence>
<feature type="transmembrane region" description="Helical" evidence="8">
    <location>
        <begin position="36"/>
        <end position="67"/>
    </location>
</feature>
<protein>
    <recommendedName>
        <fullName evidence="8">CASP-like protein</fullName>
    </recommendedName>
</protein>
<dbReference type="Pfam" id="PF04535">
    <property type="entry name" value="CASP_dom"/>
    <property type="match status" value="1"/>
</dbReference>